<dbReference type="GO" id="GO:0046872">
    <property type="term" value="F:metal ion binding"/>
    <property type="evidence" value="ECO:0007669"/>
    <property type="project" value="UniProtKB-KW"/>
</dbReference>
<dbReference type="InterPro" id="IPR018495">
    <property type="entry name" value="Succ_DH_cyt_bsu_CS"/>
</dbReference>
<evidence type="ECO:0000256" key="3">
    <source>
        <dbReference type="ARBA" id="ARBA00007244"/>
    </source>
</evidence>
<dbReference type="CDD" id="cd03499">
    <property type="entry name" value="SQR_TypeC_SdhC"/>
    <property type="match status" value="1"/>
</dbReference>
<evidence type="ECO:0000256" key="10">
    <source>
        <dbReference type="ARBA" id="ARBA00023136"/>
    </source>
</evidence>
<dbReference type="InterPro" id="IPR014314">
    <property type="entry name" value="Succ_DH_cytb556"/>
</dbReference>
<comment type="subunit">
    <text evidence="11">Part of an enzyme complex containing four subunits: a flavoprotein, an iron-sulfur protein, plus two membrane-anchoring proteins, SdhC and SdhD. The complex can form homotrimers.</text>
</comment>
<dbReference type="PANTHER" id="PTHR10978:SF5">
    <property type="entry name" value="SUCCINATE DEHYDROGENASE CYTOCHROME B560 SUBUNIT, MITOCHONDRIAL"/>
    <property type="match status" value="1"/>
</dbReference>
<dbReference type="PANTHER" id="PTHR10978">
    <property type="entry name" value="SUCCINATE DEHYDROGENASE CYTOCHROME B560 SUBUNIT"/>
    <property type="match status" value="1"/>
</dbReference>
<evidence type="ECO:0000256" key="1">
    <source>
        <dbReference type="ARBA" id="ARBA00004050"/>
    </source>
</evidence>
<evidence type="ECO:0000256" key="6">
    <source>
        <dbReference type="ARBA" id="ARBA00022692"/>
    </source>
</evidence>
<evidence type="ECO:0000256" key="11">
    <source>
        <dbReference type="ARBA" id="ARBA00025912"/>
    </source>
</evidence>
<dbReference type="PIRSF" id="PIRSF000178">
    <property type="entry name" value="SDH_cyt_b560"/>
    <property type="match status" value="1"/>
</dbReference>
<dbReference type="GO" id="GO:0006099">
    <property type="term" value="P:tricarboxylic acid cycle"/>
    <property type="evidence" value="ECO:0007669"/>
    <property type="project" value="InterPro"/>
</dbReference>
<feature type="transmembrane region" description="Helical" evidence="13">
    <location>
        <begin position="110"/>
        <end position="128"/>
    </location>
</feature>
<comment type="similarity">
    <text evidence="3">Belongs to the cytochrome b560 family.</text>
</comment>
<evidence type="ECO:0000313" key="15">
    <source>
        <dbReference type="Proteomes" id="UP000254575"/>
    </source>
</evidence>
<dbReference type="PROSITE" id="PS01001">
    <property type="entry name" value="SDH_CYT_2"/>
    <property type="match status" value="1"/>
</dbReference>
<evidence type="ECO:0000256" key="12">
    <source>
        <dbReference type="PIRSR" id="PIRSR000178-1"/>
    </source>
</evidence>
<dbReference type="NCBIfam" id="TIGR02970">
    <property type="entry name" value="succ_dehyd_cytB"/>
    <property type="match status" value="1"/>
</dbReference>
<accession>A0A380MJP9</accession>
<keyword evidence="8 13" id="KW-1133">Transmembrane helix</keyword>
<comment type="cofactor">
    <cofactor evidence="12">
        <name>heme</name>
        <dbReference type="ChEBI" id="CHEBI:30413"/>
    </cofactor>
    <text evidence="12">The heme is bound between the two transmembrane subunits.</text>
</comment>
<gene>
    <name evidence="14" type="primary">sdhC</name>
    <name evidence="14" type="ORF">NCTC10717_00728</name>
</gene>
<keyword evidence="9 12" id="KW-0408">Iron</keyword>
<keyword evidence="6 13" id="KW-0812">Transmembrane</keyword>
<keyword evidence="5 12" id="KW-0349">Heme</keyword>
<dbReference type="InterPro" id="IPR034804">
    <property type="entry name" value="SQR/QFR_C/D"/>
</dbReference>
<proteinExistence type="inferred from homology"/>
<dbReference type="InterPro" id="IPR000701">
    <property type="entry name" value="SuccDH_FuR_B_TM-su"/>
</dbReference>
<evidence type="ECO:0000256" key="7">
    <source>
        <dbReference type="ARBA" id="ARBA00022723"/>
    </source>
</evidence>
<keyword evidence="7 12" id="KW-0479">Metal-binding</keyword>
<dbReference type="Gene3D" id="1.20.1300.10">
    <property type="entry name" value="Fumarate reductase/succinate dehydrogenase, transmembrane subunit"/>
    <property type="match status" value="1"/>
</dbReference>
<keyword evidence="15" id="KW-1185">Reference proteome</keyword>
<comment type="function">
    <text evidence="1">Membrane-anchoring subunit of succinate dehydrogenase (SDH).</text>
</comment>
<comment type="subcellular location">
    <subcellularLocation>
        <location evidence="2">Membrane</location>
        <topology evidence="2">Multi-pass membrane protein</topology>
    </subcellularLocation>
</comment>
<dbReference type="RefSeq" id="WP_115217989.1">
    <property type="nucleotide sequence ID" value="NZ_UHIA01000003.1"/>
</dbReference>
<dbReference type="AlphaFoldDB" id="A0A380MJP9"/>
<feature type="transmembrane region" description="Helical" evidence="13">
    <location>
        <begin position="69"/>
        <end position="89"/>
    </location>
</feature>
<evidence type="ECO:0000256" key="13">
    <source>
        <dbReference type="SAM" id="Phobius"/>
    </source>
</evidence>
<dbReference type="Pfam" id="PF01127">
    <property type="entry name" value="Sdh_cyt"/>
    <property type="match status" value="1"/>
</dbReference>
<evidence type="ECO:0000256" key="4">
    <source>
        <dbReference type="ARBA" id="ARBA00020076"/>
    </source>
</evidence>
<dbReference type="GO" id="GO:0016020">
    <property type="term" value="C:membrane"/>
    <property type="evidence" value="ECO:0007669"/>
    <property type="project" value="UniProtKB-SubCell"/>
</dbReference>
<feature type="transmembrane region" description="Helical" evidence="13">
    <location>
        <begin position="27"/>
        <end position="49"/>
    </location>
</feature>
<sequence>MKVAKDQRPLSPHLQVYKWETHMAMSILHRATGVASAVGLLMLTCWLLAAGGGEASWRSANQLFRNPLIVLIMFFWSGALIYHLCNGIRHLTWDVGKGLGKDDARKSAKVVQIAAAVLTLSLWIGIWAQG</sequence>
<evidence type="ECO:0000256" key="9">
    <source>
        <dbReference type="ARBA" id="ARBA00023004"/>
    </source>
</evidence>
<dbReference type="OrthoDB" id="9799441at2"/>
<evidence type="ECO:0000256" key="5">
    <source>
        <dbReference type="ARBA" id="ARBA00022617"/>
    </source>
</evidence>
<dbReference type="Proteomes" id="UP000254575">
    <property type="component" value="Unassembled WGS sequence"/>
</dbReference>
<dbReference type="GO" id="GO:0009055">
    <property type="term" value="F:electron transfer activity"/>
    <property type="evidence" value="ECO:0007669"/>
    <property type="project" value="InterPro"/>
</dbReference>
<evidence type="ECO:0000256" key="2">
    <source>
        <dbReference type="ARBA" id="ARBA00004141"/>
    </source>
</evidence>
<reference evidence="14 15" key="1">
    <citation type="submission" date="2018-06" db="EMBL/GenBank/DDBJ databases">
        <authorList>
            <consortium name="Pathogen Informatics"/>
            <person name="Doyle S."/>
        </authorList>
    </citation>
    <scope>NUCLEOTIDE SEQUENCE [LARGE SCALE GENOMIC DNA]</scope>
    <source>
        <strain evidence="14 15">NCTC10717</strain>
    </source>
</reference>
<feature type="binding site" description="axial binding residue" evidence="12">
    <location>
        <position position="83"/>
    </location>
    <ligand>
        <name>heme</name>
        <dbReference type="ChEBI" id="CHEBI:30413"/>
        <note>ligand shared with second transmembrane subunit</note>
    </ligand>
    <ligandPart>
        <name>Fe</name>
        <dbReference type="ChEBI" id="CHEBI:18248"/>
    </ligandPart>
</feature>
<keyword evidence="10 13" id="KW-0472">Membrane</keyword>
<name>A0A380MJP9_9GAMM</name>
<organism evidence="14 15">
    <name type="scientific">Suttonella indologenes</name>
    <dbReference type="NCBI Taxonomy" id="13276"/>
    <lineage>
        <taxon>Bacteria</taxon>
        <taxon>Pseudomonadati</taxon>
        <taxon>Pseudomonadota</taxon>
        <taxon>Gammaproteobacteria</taxon>
        <taxon>Cardiobacteriales</taxon>
        <taxon>Cardiobacteriaceae</taxon>
        <taxon>Suttonella</taxon>
    </lineage>
</organism>
<dbReference type="EMBL" id="UHIA01000003">
    <property type="protein sequence ID" value="SUO92766.1"/>
    <property type="molecule type" value="Genomic_DNA"/>
</dbReference>
<dbReference type="SUPFAM" id="SSF81343">
    <property type="entry name" value="Fumarate reductase respiratory complex transmembrane subunits"/>
    <property type="match status" value="1"/>
</dbReference>
<evidence type="ECO:0000256" key="8">
    <source>
        <dbReference type="ARBA" id="ARBA00022989"/>
    </source>
</evidence>
<protein>
    <recommendedName>
        <fullName evidence="4">Succinate dehydrogenase cytochrome b556 subunit</fullName>
    </recommendedName>
</protein>
<evidence type="ECO:0000313" key="14">
    <source>
        <dbReference type="EMBL" id="SUO92766.1"/>
    </source>
</evidence>